<gene>
    <name evidence="2" type="ORF">BXY_17220</name>
</gene>
<dbReference type="Proteomes" id="UP000008795">
    <property type="component" value="Chromosome"/>
</dbReference>
<proteinExistence type="predicted"/>
<dbReference type="HOGENOM" id="CLU_3408757_0_0_10"/>
<evidence type="ECO:0000313" key="3">
    <source>
        <dbReference type="Proteomes" id="UP000008795"/>
    </source>
</evidence>
<sequence>MLQPFETLDPSNKQKNKKQNVEQIKNIQL</sequence>
<evidence type="ECO:0000256" key="1">
    <source>
        <dbReference type="SAM" id="MobiDB-lite"/>
    </source>
</evidence>
<dbReference type="AlphaFoldDB" id="D6CXC6"/>
<reference evidence="2 3" key="2">
    <citation type="submission" date="2010-03" db="EMBL/GenBank/DDBJ databases">
        <authorList>
            <person name="Pajon A."/>
        </authorList>
    </citation>
    <scope>NUCLEOTIDE SEQUENCE [LARGE SCALE GENOMIC DNA]</scope>
    <source>
        <strain evidence="2 3">XB1A</strain>
    </source>
</reference>
<dbReference type="KEGG" id="bxy:BXY_17220"/>
<accession>D6CXC6</accession>
<feature type="region of interest" description="Disordered" evidence="1">
    <location>
        <begin position="1"/>
        <end position="29"/>
    </location>
</feature>
<organism evidence="2 3">
    <name type="scientific">Bacteroides xylanisolvens XB1A</name>
    <dbReference type="NCBI Taxonomy" id="657309"/>
    <lineage>
        <taxon>Bacteria</taxon>
        <taxon>Pseudomonadati</taxon>
        <taxon>Bacteroidota</taxon>
        <taxon>Bacteroidia</taxon>
        <taxon>Bacteroidales</taxon>
        <taxon>Bacteroidaceae</taxon>
        <taxon>Bacteroides</taxon>
    </lineage>
</organism>
<name>D6CXC6_9BACE</name>
<evidence type="ECO:0000313" key="2">
    <source>
        <dbReference type="EMBL" id="CBK66828.1"/>
    </source>
</evidence>
<dbReference type="EMBL" id="FP929033">
    <property type="protein sequence ID" value="CBK66828.1"/>
    <property type="molecule type" value="Genomic_DNA"/>
</dbReference>
<reference evidence="2 3" key="1">
    <citation type="submission" date="2010-03" db="EMBL/GenBank/DDBJ databases">
        <title>The genome sequence of Bacteriodes xylanisolvens XB1A.</title>
        <authorList>
            <consortium name="metaHIT consortium -- http://www.metahit.eu/"/>
            <person name="Pajon A."/>
            <person name="Turner K."/>
            <person name="Parkhill J."/>
            <person name="Bernalier A."/>
        </authorList>
    </citation>
    <scope>NUCLEOTIDE SEQUENCE [LARGE SCALE GENOMIC DNA]</scope>
    <source>
        <strain evidence="2 3">XB1A</strain>
    </source>
</reference>
<protein>
    <submittedName>
        <fullName evidence="2">Uncharacterized protein</fullName>
    </submittedName>
</protein>